<reference evidence="18" key="1">
    <citation type="submission" date="2020-07" db="EMBL/GenBank/DDBJ databases">
        <authorList>
            <person name="Nieuwenhuis M."/>
            <person name="Van De Peppel L.J.J."/>
        </authorList>
    </citation>
    <scope>NUCLEOTIDE SEQUENCE</scope>
    <source>
        <strain evidence="18">AP01</strain>
        <tissue evidence="18">Mycelium</tissue>
    </source>
</reference>
<evidence type="ECO:0000256" key="16">
    <source>
        <dbReference type="SAM" id="MobiDB-lite"/>
    </source>
</evidence>
<evidence type="ECO:0000256" key="1">
    <source>
        <dbReference type="ARBA" id="ARBA00001946"/>
    </source>
</evidence>
<feature type="compositionally biased region" description="Basic residues" evidence="16">
    <location>
        <begin position="14"/>
        <end position="25"/>
    </location>
</feature>
<dbReference type="GO" id="GO:0003723">
    <property type="term" value="F:RNA binding"/>
    <property type="evidence" value="ECO:0007669"/>
    <property type="project" value="UniProtKB-UniRule"/>
</dbReference>
<evidence type="ECO:0000313" key="18">
    <source>
        <dbReference type="EMBL" id="KAG5642273.1"/>
    </source>
</evidence>
<dbReference type="InterPro" id="IPR002088">
    <property type="entry name" value="Prenyl_trans_a"/>
</dbReference>
<evidence type="ECO:0000256" key="10">
    <source>
        <dbReference type="ARBA" id="ARBA00040965"/>
    </source>
</evidence>
<evidence type="ECO:0000256" key="3">
    <source>
        <dbReference type="ARBA" id="ARBA00012700"/>
    </source>
</evidence>
<dbReference type="GO" id="GO:0004662">
    <property type="term" value="F:CAAX-protein geranylgeranyltransferase activity"/>
    <property type="evidence" value="ECO:0007669"/>
    <property type="project" value="UniProtKB-EC"/>
</dbReference>
<dbReference type="PROSITE" id="PS51147">
    <property type="entry name" value="PFTA"/>
    <property type="match status" value="4"/>
</dbReference>
<feature type="domain" description="RRM" evidence="17">
    <location>
        <begin position="60"/>
        <end position="139"/>
    </location>
</feature>
<proteinExistence type="inferred from homology"/>
<evidence type="ECO:0000256" key="7">
    <source>
        <dbReference type="ARBA" id="ARBA00022737"/>
    </source>
</evidence>
<organism evidence="18 19">
    <name type="scientific">Asterophora parasitica</name>
    <dbReference type="NCBI Taxonomy" id="117018"/>
    <lineage>
        <taxon>Eukaryota</taxon>
        <taxon>Fungi</taxon>
        <taxon>Dikarya</taxon>
        <taxon>Basidiomycota</taxon>
        <taxon>Agaricomycotina</taxon>
        <taxon>Agaricomycetes</taxon>
        <taxon>Agaricomycetidae</taxon>
        <taxon>Agaricales</taxon>
        <taxon>Tricholomatineae</taxon>
        <taxon>Lyophyllaceae</taxon>
        <taxon>Asterophora</taxon>
    </lineage>
</organism>
<dbReference type="GO" id="GO:0005953">
    <property type="term" value="C:CAAX-protein geranylgeranyltransferase complex"/>
    <property type="evidence" value="ECO:0007669"/>
    <property type="project" value="TreeGrafter"/>
</dbReference>
<name>A0A9P7G540_9AGAR</name>
<dbReference type="Gene3D" id="3.30.70.330">
    <property type="match status" value="1"/>
</dbReference>
<evidence type="ECO:0000256" key="5">
    <source>
        <dbReference type="ARBA" id="ARBA00022602"/>
    </source>
</evidence>
<keyword evidence="5" id="KW-0637">Prenyltransferase</keyword>
<reference evidence="18" key="2">
    <citation type="submission" date="2021-10" db="EMBL/GenBank/DDBJ databases">
        <title>Phylogenomics reveals ancestral predisposition of the termite-cultivated fungus Termitomyces towards a domesticated lifestyle.</title>
        <authorList>
            <person name="Auxier B."/>
            <person name="Grum-Grzhimaylo A."/>
            <person name="Cardenas M.E."/>
            <person name="Lodge J.D."/>
            <person name="Laessoe T."/>
            <person name="Pedersen O."/>
            <person name="Smith M.E."/>
            <person name="Kuyper T.W."/>
            <person name="Franco-Molano E.A."/>
            <person name="Baroni T.J."/>
            <person name="Aanen D.K."/>
        </authorList>
    </citation>
    <scope>NUCLEOTIDE SEQUENCE</scope>
    <source>
        <strain evidence="18">AP01</strain>
        <tissue evidence="18">Mycelium</tissue>
    </source>
</reference>
<dbReference type="PANTHER" id="PTHR11129">
    <property type="entry name" value="PROTEIN FARNESYLTRANSFERASE ALPHA SUBUNIT/RAB GERANYLGERANYL TRANSFERASE ALPHA SUBUNIT"/>
    <property type="match status" value="1"/>
</dbReference>
<feature type="region of interest" description="Disordered" evidence="16">
    <location>
        <begin position="1"/>
        <end position="42"/>
    </location>
</feature>
<dbReference type="InterPro" id="IPR012677">
    <property type="entry name" value="Nucleotide-bd_a/b_plait_sf"/>
</dbReference>
<comment type="caution">
    <text evidence="18">The sequence shown here is derived from an EMBL/GenBank/DDBJ whole genome shotgun (WGS) entry which is preliminary data.</text>
</comment>
<keyword evidence="19" id="KW-1185">Reference proteome</keyword>
<protein>
    <recommendedName>
        <fullName evidence="10">Protein farnesyltransferase/geranylgeranyltransferase type-1 subunit alpha</fullName>
        <ecNumber evidence="4">2.5.1.58</ecNumber>
        <ecNumber evidence="3">2.5.1.59</ecNumber>
    </recommendedName>
    <alternativeName>
        <fullName evidence="13">CAAX farnesyltransferase subunit alpha</fullName>
    </alternativeName>
    <alternativeName>
        <fullName evidence="12">FTase-alpha</fullName>
    </alternativeName>
    <alternativeName>
        <fullName evidence="11">Ras proteins prenyltransferase subunit alpha</fullName>
    </alternativeName>
    <alternativeName>
        <fullName evidence="14">Type I protein geranyl-geranyltransferase subunit alpha</fullName>
    </alternativeName>
</protein>
<dbReference type="SUPFAM" id="SSF54928">
    <property type="entry name" value="RNA-binding domain, RBD"/>
    <property type="match status" value="1"/>
</dbReference>
<gene>
    <name evidence="18" type="ORF">DXG03_003322</name>
</gene>
<dbReference type="GO" id="GO:0004660">
    <property type="term" value="F:protein farnesyltransferase activity"/>
    <property type="evidence" value="ECO:0007669"/>
    <property type="project" value="UniProtKB-EC"/>
</dbReference>
<feature type="compositionally biased region" description="Low complexity" evidence="16">
    <location>
        <begin position="155"/>
        <end position="165"/>
    </location>
</feature>
<dbReference type="EC" id="2.5.1.59" evidence="3"/>
<dbReference type="SMART" id="SM00360">
    <property type="entry name" value="RRM"/>
    <property type="match status" value="1"/>
</dbReference>
<dbReference type="Proteomes" id="UP000775547">
    <property type="component" value="Unassembled WGS sequence"/>
</dbReference>
<evidence type="ECO:0000313" key="19">
    <source>
        <dbReference type="Proteomes" id="UP000775547"/>
    </source>
</evidence>
<evidence type="ECO:0000256" key="15">
    <source>
        <dbReference type="PROSITE-ProRule" id="PRU00176"/>
    </source>
</evidence>
<evidence type="ECO:0000256" key="11">
    <source>
        <dbReference type="ARBA" id="ARBA00041392"/>
    </source>
</evidence>
<comment type="cofactor">
    <cofactor evidence="1">
        <name>Mg(2+)</name>
        <dbReference type="ChEBI" id="CHEBI:18420"/>
    </cofactor>
</comment>
<evidence type="ECO:0000259" key="17">
    <source>
        <dbReference type="PROSITE" id="PS50102"/>
    </source>
</evidence>
<dbReference type="SUPFAM" id="SSF48439">
    <property type="entry name" value="Protein prenylyltransferase"/>
    <property type="match status" value="1"/>
</dbReference>
<evidence type="ECO:0000256" key="14">
    <source>
        <dbReference type="ARBA" id="ARBA00043219"/>
    </source>
</evidence>
<accession>A0A9P7G540</accession>
<comment type="similarity">
    <text evidence="2">Belongs to the protein prenyltransferase subunit alpha family.</text>
</comment>
<evidence type="ECO:0000256" key="12">
    <source>
        <dbReference type="ARBA" id="ARBA00042436"/>
    </source>
</evidence>
<keyword evidence="8" id="KW-0460">Magnesium</keyword>
<dbReference type="PANTHER" id="PTHR11129:SF1">
    <property type="entry name" value="PROTEIN FARNESYLTRANSFERASE_GERANYLGERANYLTRANSFERASE TYPE-1 SUBUNIT ALPHA"/>
    <property type="match status" value="1"/>
</dbReference>
<keyword evidence="9 15" id="KW-0694">RNA-binding</keyword>
<dbReference type="OrthoDB" id="10255768at2759"/>
<keyword evidence="6" id="KW-0808">Transferase</keyword>
<dbReference type="PROSITE" id="PS50102">
    <property type="entry name" value="RRM"/>
    <property type="match status" value="1"/>
</dbReference>
<evidence type="ECO:0000256" key="2">
    <source>
        <dbReference type="ARBA" id="ARBA00006734"/>
    </source>
</evidence>
<feature type="region of interest" description="Disordered" evidence="16">
    <location>
        <begin position="155"/>
        <end position="191"/>
    </location>
</feature>
<dbReference type="EMBL" id="JABCKV010000200">
    <property type="protein sequence ID" value="KAG5642273.1"/>
    <property type="molecule type" value="Genomic_DNA"/>
</dbReference>
<dbReference type="InterPro" id="IPR025715">
    <property type="entry name" value="FoP_C"/>
</dbReference>
<dbReference type="Pfam" id="PF00076">
    <property type="entry name" value="RRM_1"/>
    <property type="match status" value="1"/>
</dbReference>
<keyword evidence="7" id="KW-0677">Repeat</keyword>
<evidence type="ECO:0000256" key="4">
    <source>
        <dbReference type="ARBA" id="ARBA00012702"/>
    </source>
</evidence>
<evidence type="ECO:0000256" key="9">
    <source>
        <dbReference type="ARBA" id="ARBA00022884"/>
    </source>
</evidence>
<dbReference type="GO" id="GO:0005965">
    <property type="term" value="C:protein farnesyltransferase complex"/>
    <property type="evidence" value="ECO:0007669"/>
    <property type="project" value="TreeGrafter"/>
</dbReference>
<dbReference type="InterPro" id="IPR000504">
    <property type="entry name" value="RRM_dom"/>
</dbReference>
<dbReference type="SMART" id="SM01218">
    <property type="entry name" value="FoP_duplication"/>
    <property type="match status" value="1"/>
</dbReference>
<sequence length="560" mass="61521">MDKALDEIISSRPRNARRGSSRRGTARAQVLGKPVVSPATRARAAAPANGAAAAQPTPADKIIVSNLPTDVNEGQIKELFTQTVGPLREVTLHYDSTGRSKGVAAVHFQRKGDGTKAFQQYNNRLIDGKKPMKIEIVVAPAPASLASRVAPAAAAAAPANNAAPRAGGGRAGRRGRGGKAGGARKEPRVAKSAADLDADMEDYTASNAPAAAPAAAGTRIEFKQFSSYLNASAMPSVVSASSTSLDEGPGLYAERPEWSDVTPSAQYEDANPIAPIFYSPEYKDATDYFRGIVKTGEKSERVLELTETIIRLNPAHYSAWQYRYETLLALKSPLDDELNLMDELAVAFLKTYQPERELAFIAASLKADTKNYHTWSYRQWLLAFFNDDGLWAGELDFVDSVLAQDVRNNSAWHHRFFVVFQSGLREGETDRGRIIRRELTFVKQNISLVANNPSAWNYLRGILDTNKLPYSRVEDFVKPYAASTHSNVTDLVDLENPPPSRTAQLPCPAAIEFLADIHEKEGGKDAILQATELWRSLADEQDTIRKKYWEYRIKEALKRA</sequence>
<dbReference type="Gene3D" id="1.25.40.120">
    <property type="entry name" value="Protein prenylyltransferase"/>
    <property type="match status" value="1"/>
</dbReference>
<evidence type="ECO:0000256" key="8">
    <source>
        <dbReference type="ARBA" id="ARBA00022842"/>
    </source>
</evidence>
<evidence type="ECO:0000256" key="13">
    <source>
        <dbReference type="ARBA" id="ARBA00043086"/>
    </source>
</evidence>
<dbReference type="AlphaFoldDB" id="A0A9P7G540"/>
<dbReference type="Pfam" id="PF13865">
    <property type="entry name" value="FoP_duplication"/>
    <property type="match status" value="1"/>
</dbReference>
<dbReference type="EC" id="2.5.1.58" evidence="4"/>
<evidence type="ECO:0000256" key="6">
    <source>
        <dbReference type="ARBA" id="ARBA00022679"/>
    </source>
</evidence>
<dbReference type="InterPro" id="IPR035979">
    <property type="entry name" value="RBD_domain_sf"/>
</dbReference>
<dbReference type="Pfam" id="PF01239">
    <property type="entry name" value="PPTA"/>
    <property type="match status" value="4"/>
</dbReference>